<reference evidence="2 3" key="1">
    <citation type="submission" date="2018-10" db="EMBL/GenBank/DDBJ databases">
        <title>A high-quality apple genome assembly.</title>
        <authorList>
            <person name="Hu J."/>
        </authorList>
    </citation>
    <scope>NUCLEOTIDE SEQUENCE [LARGE SCALE GENOMIC DNA]</scope>
    <source>
        <strain evidence="3">cv. HFTH1</strain>
        <tissue evidence="2">Young leaf</tissue>
    </source>
</reference>
<accession>A0A498IZW5</accession>
<feature type="region of interest" description="Disordered" evidence="1">
    <location>
        <begin position="24"/>
        <end position="44"/>
    </location>
</feature>
<comment type="caution">
    <text evidence="2">The sequence shown here is derived from an EMBL/GenBank/DDBJ whole genome shotgun (WGS) entry which is preliminary data.</text>
</comment>
<dbReference type="GO" id="GO:0009941">
    <property type="term" value="C:chloroplast envelope"/>
    <property type="evidence" value="ECO:0007669"/>
    <property type="project" value="TreeGrafter"/>
</dbReference>
<organism evidence="2 3">
    <name type="scientific">Malus domestica</name>
    <name type="common">Apple</name>
    <name type="synonym">Pyrus malus</name>
    <dbReference type="NCBI Taxonomy" id="3750"/>
    <lineage>
        <taxon>Eukaryota</taxon>
        <taxon>Viridiplantae</taxon>
        <taxon>Streptophyta</taxon>
        <taxon>Embryophyta</taxon>
        <taxon>Tracheophyta</taxon>
        <taxon>Spermatophyta</taxon>
        <taxon>Magnoliopsida</taxon>
        <taxon>eudicotyledons</taxon>
        <taxon>Gunneridae</taxon>
        <taxon>Pentapetalae</taxon>
        <taxon>rosids</taxon>
        <taxon>fabids</taxon>
        <taxon>Rosales</taxon>
        <taxon>Rosaceae</taxon>
        <taxon>Amygdaloideae</taxon>
        <taxon>Maleae</taxon>
        <taxon>Malus</taxon>
    </lineage>
</organism>
<evidence type="ECO:0000313" key="3">
    <source>
        <dbReference type="Proteomes" id="UP000290289"/>
    </source>
</evidence>
<sequence length="97" mass="11199">MQNLHSVLITRGLDRKIKALRQGSTERVPTLSKTKKQLMSSTPWRVEEEAEAEFPEGKLKVTSQPWLTLTMHVSRKKTKRSQDQDNQDSLIEINPEL</sequence>
<dbReference type="STRING" id="3750.A0A498IZW5"/>
<dbReference type="AlphaFoldDB" id="A0A498IZW5"/>
<gene>
    <name evidence="2" type="ORF">DVH24_037550</name>
</gene>
<proteinExistence type="predicted"/>
<evidence type="ECO:0000313" key="2">
    <source>
        <dbReference type="EMBL" id="RXH87905.1"/>
    </source>
</evidence>
<name>A0A498IZW5_MALDO</name>
<evidence type="ECO:0000256" key="1">
    <source>
        <dbReference type="SAM" id="MobiDB-lite"/>
    </source>
</evidence>
<protein>
    <submittedName>
        <fullName evidence="2">Uncharacterized protein</fullName>
    </submittedName>
</protein>
<dbReference type="PANTHER" id="PTHR37191">
    <property type="entry name" value="ZINC FINGER/BTB DOMAIN PROTEIN"/>
    <property type="match status" value="1"/>
</dbReference>
<dbReference type="Proteomes" id="UP000290289">
    <property type="component" value="Chromosome 10"/>
</dbReference>
<dbReference type="EMBL" id="RDQH01000336">
    <property type="protein sequence ID" value="RXH87905.1"/>
    <property type="molecule type" value="Genomic_DNA"/>
</dbReference>
<feature type="region of interest" description="Disordered" evidence="1">
    <location>
        <begin position="73"/>
        <end position="97"/>
    </location>
</feature>
<dbReference type="PANTHER" id="PTHR37191:SF1">
    <property type="entry name" value="OS08G0112600 PROTEIN"/>
    <property type="match status" value="1"/>
</dbReference>
<keyword evidence="3" id="KW-1185">Reference proteome</keyword>